<gene>
    <name evidence="1" type="ORF">ACFPFU_10855</name>
</gene>
<dbReference type="EMBL" id="JBHSJJ010000005">
    <property type="protein sequence ID" value="MFC4872190.1"/>
    <property type="molecule type" value="Genomic_DNA"/>
</dbReference>
<evidence type="ECO:0000313" key="2">
    <source>
        <dbReference type="Proteomes" id="UP001595818"/>
    </source>
</evidence>
<accession>A0ABV9T0H2</accession>
<sequence length="385" mass="44000">MKYFILIGILLGVWACGSKGKNLSSDLVRLDFSLDTVMVNPGQEILFVNYGLYHSQLNTSKTHLYNFNHTDFAIEKINLDELAFEEKINFSKEGPDGVGNYFRRFLLINDDTLLMSSYEQDGFFGWDAKKIRKFDFKKVGKEGDMMPEGDFLTEVISVPGHSDVFYGLVSNWQEKSTALVKLDLKDNLFKKIEVPLFEKSKKYEIEFNDGQRGFGMGSEKFINYTGGKIIIGVDVSNELYVLDPATDAINLYTYENELTANEKASNPPAQVGDMKEMESLFRKIQSEIGFHRLVWDEENEVYYRLSQTLEFDDSAERPENQLLPSASGAKVYITVFDKDLNKVAESLVPALDKRPARHFVKDGKIWIFENIEDEMGFVRLSVEGI</sequence>
<dbReference type="RefSeq" id="WP_377064369.1">
    <property type="nucleotide sequence ID" value="NZ_JBHSJJ010000005.1"/>
</dbReference>
<evidence type="ECO:0000313" key="1">
    <source>
        <dbReference type="EMBL" id="MFC4872190.1"/>
    </source>
</evidence>
<dbReference type="InterPro" id="IPR025316">
    <property type="entry name" value="DUF4221"/>
</dbReference>
<protein>
    <submittedName>
        <fullName evidence="1">DUF4221 family protein</fullName>
    </submittedName>
</protein>
<name>A0ABV9T0H2_9BACT</name>
<proteinExistence type="predicted"/>
<dbReference type="Proteomes" id="UP001595818">
    <property type="component" value="Unassembled WGS sequence"/>
</dbReference>
<reference evidence="2" key="1">
    <citation type="journal article" date="2019" name="Int. J. Syst. Evol. Microbiol.">
        <title>The Global Catalogue of Microorganisms (GCM) 10K type strain sequencing project: providing services to taxonomists for standard genome sequencing and annotation.</title>
        <authorList>
            <consortium name="The Broad Institute Genomics Platform"/>
            <consortium name="The Broad Institute Genome Sequencing Center for Infectious Disease"/>
            <person name="Wu L."/>
            <person name="Ma J."/>
        </authorList>
    </citation>
    <scope>NUCLEOTIDE SEQUENCE [LARGE SCALE GENOMIC DNA]</scope>
    <source>
        <strain evidence="2">CGMCC 4.7466</strain>
    </source>
</reference>
<comment type="caution">
    <text evidence="1">The sequence shown here is derived from an EMBL/GenBank/DDBJ whole genome shotgun (WGS) entry which is preliminary data.</text>
</comment>
<dbReference type="Pfam" id="PF13970">
    <property type="entry name" value="DUF4221"/>
    <property type="match status" value="1"/>
</dbReference>
<organism evidence="1 2">
    <name type="scientific">Negadavirga shengliensis</name>
    <dbReference type="NCBI Taxonomy" id="1389218"/>
    <lineage>
        <taxon>Bacteria</taxon>
        <taxon>Pseudomonadati</taxon>
        <taxon>Bacteroidota</taxon>
        <taxon>Cytophagia</taxon>
        <taxon>Cytophagales</taxon>
        <taxon>Cyclobacteriaceae</taxon>
        <taxon>Negadavirga</taxon>
    </lineage>
</organism>
<keyword evidence="2" id="KW-1185">Reference proteome</keyword>